<accession>A0A179CZG0</accession>
<dbReference type="PATRIC" id="fig|1261658.3.peg.361"/>
<dbReference type="InterPro" id="IPR009387">
    <property type="entry name" value="HigB-2"/>
</dbReference>
<evidence type="ECO:0000313" key="2">
    <source>
        <dbReference type="Proteomes" id="UP000078358"/>
    </source>
</evidence>
<dbReference type="Proteomes" id="UP000078358">
    <property type="component" value="Unassembled WGS sequence"/>
</dbReference>
<dbReference type="PIRSF" id="PIRSF018634">
    <property type="entry name" value="UCP018634"/>
    <property type="match status" value="1"/>
</dbReference>
<comment type="caution">
    <text evidence="1">The sequence shown here is derived from an EMBL/GenBank/DDBJ whole genome shotgun (WGS) entry which is preliminary data.</text>
</comment>
<dbReference type="Pfam" id="PF06296">
    <property type="entry name" value="RelE"/>
    <property type="match status" value="1"/>
</dbReference>
<reference evidence="1 2" key="1">
    <citation type="submission" date="2014-01" db="EMBL/GenBank/DDBJ databases">
        <authorList>
            <person name="Zuccon D."/>
        </authorList>
    </citation>
    <scope>NUCLEOTIDE SEQUENCE [LARGE SCALE GENOMIC DNA]</scope>
    <source>
        <strain evidence="1 2">Y31</strain>
    </source>
</reference>
<organism evidence="1 2">
    <name type="scientific">Bibersteinia trehalosi Y31</name>
    <dbReference type="NCBI Taxonomy" id="1261658"/>
    <lineage>
        <taxon>Bacteria</taxon>
        <taxon>Pseudomonadati</taxon>
        <taxon>Pseudomonadota</taxon>
        <taxon>Gammaproteobacteria</taxon>
        <taxon>Pasteurellales</taxon>
        <taxon>Pasteurellaceae</taxon>
        <taxon>Bibersteinia</taxon>
    </lineage>
</organism>
<evidence type="ECO:0008006" key="3">
    <source>
        <dbReference type="Google" id="ProtNLM"/>
    </source>
</evidence>
<gene>
    <name evidence="1" type="ORF">F480_01780</name>
</gene>
<protein>
    <recommendedName>
        <fullName evidence="3">Type II toxin-antitoxin system RelE/ParE family toxin</fullName>
    </recommendedName>
</protein>
<dbReference type="AlphaFoldDB" id="A0A179CZG0"/>
<dbReference type="EMBL" id="JACI01000001">
    <property type="protein sequence ID" value="OAQ15296.1"/>
    <property type="molecule type" value="Genomic_DNA"/>
</dbReference>
<evidence type="ECO:0000313" key="1">
    <source>
        <dbReference type="EMBL" id="OAQ15296.1"/>
    </source>
</evidence>
<proteinExistence type="predicted"/>
<name>A0A179CZG0_BIBTR</name>
<sequence>MRIFKTKPFAKFAEKQKISDEQLMWAIQRAEQGLIDANLGSNIIKQRIARRTQGRSSGYRVLIFYKIRDNHFFVAGYAKNEQENLSDTELKTLKQMVSMYENYAEEKLNLLCAKGILIEIITGE</sequence>